<dbReference type="OrthoDB" id="3296713at2"/>
<name>A0A327ZI28_9ACTN</name>
<gene>
    <name evidence="2" type="ORF">B0I29_103427</name>
</gene>
<dbReference type="AlphaFoldDB" id="A0A327ZI28"/>
<organism evidence="2 3">
    <name type="scientific">Actinoplanes lutulentus</name>
    <dbReference type="NCBI Taxonomy" id="1287878"/>
    <lineage>
        <taxon>Bacteria</taxon>
        <taxon>Bacillati</taxon>
        <taxon>Actinomycetota</taxon>
        <taxon>Actinomycetes</taxon>
        <taxon>Micromonosporales</taxon>
        <taxon>Micromonosporaceae</taxon>
        <taxon>Actinoplanes</taxon>
    </lineage>
</organism>
<reference evidence="2 3" key="1">
    <citation type="submission" date="2018-06" db="EMBL/GenBank/DDBJ databases">
        <title>Genomic Encyclopedia of Type Strains, Phase III (KMG-III): the genomes of soil and plant-associated and newly described type strains.</title>
        <authorList>
            <person name="Whitman W."/>
        </authorList>
    </citation>
    <scope>NUCLEOTIDE SEQUENCE [LARGE SCALE GENOMIC DNA]</scope>
    <source>
        <strain evidence="2 3">CGMCC 4.7090</strain>
    </source>
</reference>
<keyword evidence="1" id="KW-1133">Transmembrane helix</keyword>
<dbReference type="RefSeq" id="WP_111648425.1">
    <property type="nucleotide sequence ID" value="NZ_JACHWI010000004.1"/>
</dbReference>
<evidence type="ECO:0000313" key="2">
    <source>
        <dbReference type="EMBL" id="RAK40394.1"/>
    </source>
</evidence>
<dbReference type="EMBL" id="QLMJ01000003">
    <property type="protein sequence ID" value="RAK40394.1"/>
    <property type="molecule type" value="Genomic_DNA"/>
</dbReference>
<proteinExistence type="predicted"/>
<accession>A0A327ZI28</accession>
<sequence>MKPHRMDGVSLTFGLIFLGIAFWWAISRVITVHLPAVGWIVAGALIFFGLIGLLGAIRSNRREEPVLVPVAAEASISTPGDLPPEMHASIVQELLDDPAVKFAQENPEDAPARPRQD</sequence>
<keyword evidence="1" id="KW-0812">Transmembrane</keyword>
<evidence type="ECO:0000313" key="3">
    <source>
        <dbReference type="Proteomes" id="UP000249341"/>
    </source>
</evidence>
<keyword evidence="1" id="KW-0472">Membrane</keyword>
<feature type="transmembrane region" description="Helical" evidence="1">
    <location>
        <begin position="12"/>
        <end position="30"/>
    </location>
</feature>
<feature type="transmembrane region" description="Helical" evidence="1">
    <location>
        <begin position="36"/>
        <end position="57"/>
    </location>
</feature>
<comment type="caution">
    <text evidence="2">The sequence shown here is derived from an EMBL/GenBank/DDBJ whole genome shotgun (WGS) entry which is preliminary data.</text>
</comment>
<protein>
    <submittedName>
        <fullName evidence="2">Uncharacterized protein</fullName>
    </submittedName>
</protein>
<evidence type="ECO:0000256" key="1">
    <source>
        <dbReference type="SAM" id="Phobius"/>
    </source>
</evidence>
<keyword evidence="3" id="KW-1185">Reference proteome</keyword>
<dbReference type="Proteomes" id="UP000249341">
    <property type="component" value="Unassembled WGS sequence"/>
</dbReference>